<protein>
    <recommendedName>
        <fullName evidence="1">Aspartyl/glutamyl-tRNA(Asn/Gln) amidotransferase subunit C</fullName>
        <shortName evidence="1">Asp/Glu-ADT subunit C</shortName>
        <ecNumber evidence="1">6.3.5.-</ecNumber>
    </recommendedName>
</protein>
<dbReference type="Gene3D" id="1.10.20.60">
    <property type="entry name" value="Glu-tRNAGln amidotransferase C subunit, N-terminal domain"/>
    <property type="match status" value="1"/>
</dbReference>
<dbReference type="GO" id="GO:0070681">
    <property type="term" value="P:glutaminyl-tRNAGln biosynthesis via transamidation"/>
    <property type="evidence" value="ECO:0007669"/>
    <property type="project" value="TreeGrafter"/>
</dbReference>
<comment type="function">
    <text evidence="1">Allows the formation of correctly charged Asn-tRNA(Asn) or Gln-tRNA(Gln) through the transamidation of misacylated Asp-tRNA(Asn) or Glu-tRNA(Gln) in organisms which lack either or both of asparaginyl-tRNA or glutaminyl-tRNA synthetases. The reaction takes place in the presence of glutamine and ATP through an activated phospho-Asp-tRNA(Asn) or phospho-Glu-tRNA(Gln).</text>
</comment>
<evidence type="ECO:0000256" key="1">
    <source>
        <dbReference type="HAMAP-Rule" id="MF_00122"/>
    </source>
</evidence>
<feature type="region of interest" description="Disordered" evidence="2">
    <location>
        <begin position="1"/>
        <end position="31"/>
    </location>
</feature>
<name>A0A1H3H8H6_9EURY</name>
<dbReference type="GO" id="GO:0005524">
    <property type="term" value="F:ATP binding"/>
    <property type="evidence" value="ECO:0007669"/>
    <property type="project" value="UniProtKB-KW"/>
</dbReference>
<dbReference type="PANTHER" id="PTHR15004">
    <property type="entry name" value="GLUTAMYL-TRNA(GLN) AMIDOTRANSFERASE SUBUNIT C, MITOCHONDRIAL"/>
    <property type="match status" value="1"/>
</dbReference>
<evidence type="ECO:0000313" key="4">
    <source>
        <dbReference type="Proteomes" id="UP000199079"/>
    </source>
</evidence>
<dbReference type="Pfam" id="PF02686">
    <property type="entry name" value="GatC"/>
    <property type="match status" value="1"/>
</dbReference>
<dbReference type="GO" id="GO:0006412">
    <property type="term" value="P:translation"/>
    <property type="evidence" value="ECO:0007669"/>
    <property type="project" value="UniProtKB-UniRule"/>
</dbReference>
<comment type="catalytic activity">
    <reaction evidence="1">
        <text>L-glutamyl-tRNA(Gln) + L-glutamine + ATP + H2O = L-glutaminyl-tRNA(Gln) + L-glutamate + ADP + phosphate + H(+)</text>
        <dbReference type="Rhea" id="RHEA:17521"/>
        <dbReference type="Rhea" id="RHEA-COMP:9681"/>
        <dbReference type="Rhea" id="RHEA-COMP:9684"/>
        <dbReference type="ChEBI" id="CHEBI:15377"/>
        <dbReference type="ChEBI" id="CHEBI:15378"/>
        <dbReference type="ChEBI" id="CHEBI:29985"/>
        <dbReference type="ChEBI" id="CHEBI:30616"/>
        <dbReference type="ChEBI" id="CHEBI:43474"/>
        <dbReference type="ChEBI" id="CHEBI:58359"/>
        <dbReference type="ChEBI" id="CHEBI:78520"/>
        <dbReference type="ChEBI" id="CHEBI:78521"/>
        <dbReference type="ChEBI" id="CHEBI:456216"/>
    </reaction>
</comment>
<dbReference type="Proteomes" id="UP000199079">
    <property type="component" value="Unassembled WGS sequence"/>
</dbReference>
<dbReference type="NCBIfam" id="TIGR00135">
    <property type="entry name" value="gatC"/>
    <property type="match status" value="1"/>
</dbReference>
<dbReference type="GO" id="GO:0050567">
    <property type="term" value="F:glutaminyl-tRNA synthase (glutamine-hydrolyzing) activity"/>
    <property type="evidence" value="ECO:0007669"/>
    <property type="project" value="UniProtKB-UniRule"/>
</dbReference>
<dbReference type="OrthoDB" id="15210at2157"/>
<dbReference type="SUPFAM" id="SSF141000">
    <property type="entry name" value="Glu-tRNAGln amidotransferase C subunit"/>
    <property type="match status" value="1"/>
</dbReference>
<comment type="catalytic activity">
    <reaction evidence="1">
        <text>L-aspartyl-tRNA(Asn) + L-glutamine + ATP + H2O = L-asparaginyl-tRNA(Asn) + L-glutamate + ADP + phosphate + 2 H(+)</text>
        <dbReference type="Rhea" id="RHEA:14513"/>
        <dbReference type="Rhea" id="RHEA-COMP:9674"/>
        <dbReference type="Rhea" id="RHEA-COMP:9677"/>
        <dbReference type="ChEBI" id="CHEBI:15377"/>
        <dbReference type="ChEBI" id="CHEBI:15378"/>
        <dbReference type="ChEBI" id="CHEBI:29985"/>
        <dbReference type="ChEBI" id="CHEBI:30616"/>
        <dbReference type="ChEBI" id="CHEBI:43474"/>
        <dbReference type="ChEBI" id="CHEBI:58359"/>
        <dbReference type="ChEBI" id="CHEBI:78515"/>
        <dbReference type="ChEBI" id="CHEBI:78516"/>
        <dbReference type="ChEBI" id="CHEBI:456216"/>
    </reaction>
</comment>
<dbReference type="HAMAP" id="MF_00122">
    <property type="entry name" value="GatC"/>
    <property type="match status" value="1"/>
</dbReference>
<keyword evidence="1" id="KW-0436">Ligase</keyword>
<gene>
    <name evidence="1" type="primary">gatC</name>
    <name evidence="3" type="ORF">SAMN05216564_103167</name>
</gene>
<evidence type="ECO:0000313" key="3">
    <source>
        <dbReference type="EMBL" id="SDY11806.1"/>
    </source>
</evidence>
<feature type="compositionally biased region" description="Basic and acidic residues" evidence="2">
    <location>
        <begin position="1"/>
        <end position="11"/>
    </location>
</feature>
<dbReference type="GO" id="GO:0016740">
    <property type="term" value="F:transferase activity"/>
    <property type="evidence" value="ECO:0007669"/>
    <property type="project" value="UniProtKB-KW"/>
</dbReference>
<sequence length="116" mass="12751">MSDSPDERSEAAADAADTVDAAEAADATDVDVEDVDHVAGLARVDLEAAEREAFPEQFAEILEYFETLDEVPEFDREAELVNVMRPDEVREGLTQSEALRNAAETEDGYFRGPRVS</sequence>
<comment type="subunit">
    <text evidence="1">Heterotrimer of A, B and C subunits.</text>
</comment>
<feature type="region of interest" description="Disordered" evidence="2">
    <location>
        <begin position="94"/>
        <end position="116"/>
    </location>
</feature>
<organism evidence="3 4">
    <name type="scientific">Halopenitus persicus</name>
    <dbReference type="NCBI Taxonomy" id="1048396"/>
    <lineage>
        <taxon>Archaea</taxon>
        <taxon>Methanobacteriati</taxon>
        <taxon>Methanobacteriota</taxon>
        <taxon>Stenosarchaea group</taxon>
        <taxon>Halobacteria</taxon>
        <taxon>Halobacteriales</taxon>
        <taxon>Haloferacaceae</taxon>
        <taxon>Halopenitus</taxon>
    </lineage>
</organism>
<dbReference type="InterPro" id="IPR003837">
    <property type="entry name" value="GatC"/>
</dbReference>
<keyword evidence="3" id="KW-0808">Transferase</keyword>
<feature type="compositionally biased region" description="Low complexity" evidence="2">
    <location>
        <begin position="12"/>
        <end position="25"/>
    </location>
</feature>
<keyword evidence="1" id="KW-0067">ATP-binding</keyword>
<keyword evidence="1" id="KW-0648">Protein biosynthesis</keyword>
<dbReference type="PANTHER" id="PTHR15004:SF0">
    <property type="entry name" value="GLUTAMYL-TRNA(GLN) AMIDOTRANSFERASE SUBUNIT C, MITOCHONDRIAL"/>
    <property type="match status" value="1"/>
</dbReference>
<comment type="similarity">
    <text evidence="1">Belongs to the GatC family.</text>
</comment>
<keyword evidence="1" id="KW-0547">Nucleotide-binding</keyword>
<proteinExistence type="inferred from homology"/>
<dbReference type="GO" id="GO:0006450">
    <property type="term" value="P:regulation of translational fidelity"/>
    <property type="evidence" value="ECO:0007669"/>
    <property type="project" value="InterPro"/>
</dbReference>
<dbReference type="InterPro" id="IPR036113">
    <property type="entry name" value="Asp/Glu-ADT_sf_sub_c"/>
</dbReference>
<dbReference type="AlphaFoldDB" id="A0A1H3H8H6"/>
<evidence type="ECO:0000256" key="2">
    <source>
        <dbReference type="SAM" id="MobiDB-lite"/>
    </source>
</evidence>
<reference evidence="4" key="1">
    <citation type="submission" date="2016-10" db="EMBL/GenBank/DDBJ databases">
        <authorList>
            <person name="Varghese N."/>
            <person name="Submissions S."/>
        </authorList>
    </citation>
    <scope>NUCLEOTIDE SEQUENCE [LARGE SCALE GENOMIC DNA]</scope>
    <source>
        <strain evidence="4">DC30,IBRC 10041,KCTC 4046</strain>
    </source>
</reference>
<dbReference type="GO" id="GO:0050566">
    <property type="term" value="F:asparaginyl-tRNA synthase (glutamine-hydrolyzing) activity"/>
    <property type="evidence" value="ECO:0007669"/>
    <property type="project" value="RHEA"/>
</dbReference>
<dbReference type="EMBL" id="FNPC01000003">
    <property type="protein sequence ID" value="SDY11806.1"/>
    <property type="molecule type" value="Genomic_DNA"/>
</dbReference>
<accession>A0A1H3H8H6</accession>
<keyword evidence="4" id="KW-1185">Reference proteome</keyword>
<dbReference type="EC" id="6.3.5.-" evidence="1"/>